<evidence type="ECO:0000313" key="9">
    <source>
        <dbReference type="Proteomes" id="UP000177625"/>
    </source>
</evidence>
<evidence type="ECO:0000256" key="7">
    <source>
        <dbReference type="SAM" id="Phobius"/>
    </source>
</evidence>
<dbReference type="GO" id="GO:0022857">
    <property type="term" value="F:transmembrane transporter activity"/>
    <property type="evidence" value="ECO:0007669"/>
    <property type="project" value="InterPro"/>
</dbReference>
<dbReference type="InterPro" id="IPR036259">
    <property type="entry name" value="MFS_trans_sf"/>
</dbReference>
<dbReference type="AlphaFoldDB" id="A0A1E1M0F1"/>
<feature type="transmembrane region" description="Helical" evidence="7">
    <location>
        <begin position="150"/>
        <end position="173"/>
    </location>
</feature>
<organism evidence="8 9">
    <name type="scientific">Rhynchosporium secalis</name>
    <name type="common">Barley scald fungus</name>
    <dbReference type="NCBI Taxonomy" id="38038"/>
    <lineage>
        <taxon>Eukaryota</taxon>
        <taxon>Fungi</taxon>
        <taxon>Dikarya</taxon>
        <taxon>Ascomycota</taxon>
        <taxon>Pezizomycotina</taxon>
        <taxon>Leotiomycetes</taxon>
        <taxon>Helotiales</taxon>
        <taxon>Ploettnerulaceae</taxon>
        <taxon>Rhynchosporium</taxon>
    </lineage>
</organism>
<dbReference type="Proteomes" id="UP000177625">
    <property type="component" value="Unassembled WGS sequence"/>
</dbReference>
<evidence type="ECO:0008006" key="10">
    <source>
        <dbReference type="Google" id="ProtNLM"/>
    </source>
</evidence>
<reference evidence="9" key="1">
    <citation type="submission" date="2016-03" db="EMBL/GenBank/DDBJ databases">
        <authorList>
            <person name="Guldener U."/>
        </authorList>
    </citation>
    <scope>NUCLEOTIDE SEQUENCE [LARGE SCALE GENOMIC DNA]</scope>
</reference>
<feature type="transmembrane region" description="Helical" evidence="7">
    <location>
        <begin position="63"/>
        <end position="82"/>
    </location>
</feature>
<comment type="subcellular location">
    <subcellularLocation>
        <location evidence="1">Cell membrane</location>
        <topology evidence="1">Multi-pass membrane protein</topology>
    </subcellularLocation>
</comment>
<gene>
    <name evidence="8" type="ORF">RSE6_16030</name>
</gene>
<keyword evidence="4 7" id="KW-0812">Transmembrane</keyword>
<dbReference type="Pfam" id="PF07690">
    <property type="entry name" value="MFS_1"/>
    <property type="match status" value="1"/>
</dbReference>
<evidence type="ECO:0000256" key="2">
    <source>
        <dbReference type="ARBA" id="ARBA00022448"/>
    </source>
</evidence>
<evidence type="ECO:0000313" key="8">
    <source>
        <dbReference type="EMBL" id="CZT42578.1"/>
    </source>
</evidence>
<dbReference type="EMBL" id="FJVC01000095">
    <property type="protein sequence ID" value="CZT42578.1"/>
    <property type="molecule type" value="Genomic_DNA"/>
</dbReference>
<evidence type="ECO:0000256" key="3">
    <source>
        <dbReference type="ARBA" id="ARBA00022475"/>
    </source>
</evidence>
<proteinExistence type="predicted"/>
<evidence type="ECO:0000256" key="6">
    <source>
        <dbReference type="ARBA" id="ARBA00023136"/>
    </source>
</evidence>
<evidence type="ECO:0000256" key="4">
    <source>
        <dbReference type="ARBA" id="ARBA00022692"/>
    </source>
</evidence>
<dbReference type="Gene3D" id="1.20.1250.20">
    <property type="entry name" value="MFS general substrate transporter like domains"/>
    <property type="match status" value="1"/>
</dbReference>
<name>A0A1E1M0F1_RHYSE</name>
<dbReference type="InterPro" id="IPR050171">
    <property type="entry name" value="MFS_Transporters"/>
</dbReference>
<accession>A0A1E1M0F1</accession>
<dbReference type="PANTHER" id="PTHR23517">
    <property type="entry name" value="RESISTANCE PROTEIN MDTM, PUTATIVE-RELATED-RELATED"/>
    <property type="match status" value="1"/>
</dbReference>
<protein>
    <recommendedName>
        <fullName evidence="10">Major facilitator superfamily (MFS) profile domain-containing protein</fullName>
    </recommendedName>
</protein>
<dbReference type="InterPro" id="IPR011701">
    <property type="entry name" value="MFS"/>
</dbReference>
<feature type="transmembrane region" description="Helical" evidence="7">
    <location>
        <begin position="179"/>
        <end position="200"/>
    </location>
</feature>
<keyword evidence="6 7" id="KW-0472">Membrane</keyword>
<keyword evidence="3" id="KW-1003">Cell membrane</keyword>
<feature type="transmembrane region" description="Helical" evidence="7">
    <location>
        <begin position="114"/>
        <end position="138"/>
    </location>
</feature>
<dbReference type="GO" id="GO:0005886">
    <property type="term" value="C:plasma membrane"/>
    <property type="evidence" value="ECO:0007669"/>
    <property type="project" value="UniProtKB-SubCell"/>
</dbReference>
<keyword evidence="5 7" id="KW-1133">Transmembrane helix</keyword>
<sequence>MIPKSTPAPGGVKTADFPDGGLEACLVFLGDGYVCSAVSCINCIGVFQEYYQRNLLAGYPSSTVSWVSSLEVFMMFSGGPIFGKVFDNIGPRWLLLGFSAFTVIGLWLPSSGNVAIIIFCLLYGFSSGAFVSMGPSLVTQISPIRELGPWSGAFFLCVAFGGLTGNPIGGAFIESDHEGFHHLQLFCGVTMSLGTLTYIANRWDQVGFKPEVI</sequence>
<keyword evidence="2" id="KW-0813">Transport</keyword>
<feature type="transmembrane region" description="Helical" evidence="7">
    <location>
        <begin position="89"/>
        <end position="108"/>
    </location>
</feature>
<evidence type="ECO:0000256" key="1">
    <source>
        <dbReference type="ARBA" id="ARBA00004651"/>
    </source>
</evidence>
<evidence type="ECO:0000256" key="5">
    <source>
        <dbReference type="ARBA" id="ARBA00022989"/>
    </source>
</evidence>
<keyword evidence="9" id="KW-1185">Reference proteome</keyword>
<dbReference type="SUPFAM" id="SSF103473">
    <property type="entry name" value="MFS general substrate transporter"/>
    <property type="match status" value="1"/>
</dbReference>